<dbReference type="RefSeq" id="WP_172277083.1">
    <property type="nucleotide sequence ID" value="NZ_CASGMU010000019.1"/>
</dbReference>
<dbReference type="EMBL" id="JABKKF010000015">
    <property type="protein sequence ID" value="NPD93094.1"/>
    <property type="molecule type" value="Genomic_DNA"/>
</dbReference>
<protein>
    <submittedName>
        <fullName evidence="1">DUF177 domain-containing protein</fullName>
    </submittedName>
</protein>
<dbReference type="Proteomes" id="UP000714420">
    <property type="component" value="Unassembled WGS sequence"/>
</dbReference>
<dbReference type="InterPro" id="IPR003772">
    <property type="entry name" value="YceD"/>
</dbReference>
<evidence type="ECO:0000313" key="1">
    <source>
        <dbReference type="EMBL" id="NPD93094.1"/>
    </source>
</evidence>
<sequence>MFSLDDLKIDLKRLNDGETLFTYSLDSSFFAAIDAPDVRKGTVVVSLAIHKTAERYFELNFHIEGEVIVQCDRCLDDMTQAIESDNRLMAKYGEEYSEDDDLVTVAEDEGILDVAWFIYEFIDLSLPLKHVHAPGKCNVAMIKMLEEHSSTRSSDGDDKPVDPRWSGLEKLKNNI</sequence>
<gene>
    <name evidence="1" type="ORF">HPS56_12255</name>
</gene>
<comment type="caution">
    <text evidence="1">The sequence shown here is derived from an EMBL/GenBank/DDBJ whole genome shotgun (WGS) entry which is preliminary data.</text>
</comment>
<accession>A0ABX2APH6</accession>
<dbReference type="Pfam" id="PF02620">
    <property type="entry name" value="YceD"/>
    <property type="match status" value="1"/>
</dbReference>
<organism evidence="1 2">
    <name type="scientific">Xylanibacter muris</name>
    <dbReference type="NCBI Taxonomy" id="2736290"/>
    <lineage>
        <taxon>Bacteria</taxon>
        <taxon>Pseudomonadati</taxon>
        <taxon>Bacteroidota</taxon>
        <taxon>Bacteroidia</taxon>
        <taxon>Bacteroidales</taxon>
        <taxon>Prevotellaceae</taxon>
        <taxon>Xylanibacter</taxon>
    </lineage>
</organism>
<keyword evidence="2" id="KW-1185">Reference proteome</keyword>
<evidence type="ECO:0000313" key="2">
    <source>
        <dbReference type="Proteomes" id="UP000714420"/>
    </source>
</evidence>
<name>A0ABX2APH6_9BACT</name>
<reference evidence="1 2" key="1">
    <citation type="submission" date="2020-05" db="EMBL/GenBank/DDBJ databases">
        <title>Distinct polysaccharide utilization as determinants for interspecies competition between intestinal Prevotella spp.</title>
        <authorList>
            <person name="Galvez E.J.C."/>
            <person name="Iljazovic A."/>
            <person name="Strowig T."/>
        </authorList>
    </citation>
    <scope>NUCLEOTIDE SEQUENCE [LARGE SCALE GENOMIC DNA]</scope>
    <source>
        <strain evidence="1 2">PMUR</strain>
    </source>
</reference>
<proteinExistence type="predicted"/>